<evidence type="ECO:0000313" key="5">
    <source>
        <dbReference type="EMBL" id="SIM89313.1"/>
    </source>
</evidence>
<evidence type="ECO:0000256" key="1">
    <source>
        <dbReference type="ARBA" id="ARBA00022741"/>
    </source>
</evidence>
<keyword evidence="1" id="KW-0547">Nucleotide-binding</keyword>
<name>A0A1N5WW05_9ARCH</name>
<dbReference type="Proteomes" id="UP000195607">
    <property type="component" value="Chromosome I"/>
</dbReference>
<keyword evidence="3" id="KW-0175">Coiled coil</keyword>
<evidence type="ECO:0000313" key="6">
    <source>
        <dbReference type="EMBL" id="SJK85719.1"/>
    </source>
</evidence>
<keyword evidence="7" id="KW-1185">Reference proteome</keyword>
<organism evidence="5 8">
    <name type="scientific">Cuniculiplasma divulgatum</name>
    <dbReference type="NCBI Taxonomy" id="1673428"/>
    <lineage>
        <taxon>Archaea</taxon>
        <taxon>Methanobacteriati</taxon>
        <taxon>Thermoplasmatota</taxon>
        <taxon>Thermoplasmata</taxon>
        <taxon>Thermoplasmatales</taxon>
        <taxon>Cuniculiplasmataceae</taxon>
        <taxon>Cuniculiplasma</taxon>
    </lineage>
</organism>
<dbReference type="EMBL" id="LT719092">
    <property type="protein sequence ID" value="SJK85719.1"/>
    <property type="molecule type" value="Genomic_DNA"/>
</dbReference>
<evidence type="ECO:0000313" key="8">
    <source>
        <dbReference type="Proteomes" id="UP000195607"/>
    </source>
</evidence>
<sequence length="317" mass="36119">MESNEITSKIAELQQVKENLERTIRMAEEKKKEIENMLQSLVKIDSASVPQIKVEEAKKALVDLKDPIALRKNQKISTGISKIDELLLGGLPMPSNVVLFGAPFTSKDMLATNFMANSIKENVPVVIITADKDLNQIKYEIAQTLSVEPEVVDGFEDDGLIRFIDLYSKSIQSQSPSKKAVVIDNISNLSLLLKSVETIEQELLRTYPFYRLVFISLTAFVPQFDEKVFMKFTQQFTQKRKASRCTALYMLEDGLFDQKVFETISYIMDGTIQFRIVNAKQYVKVVGLSNARTREWVEVYNRGETFDLGSFSLERVR</sequence>
<dbReference type="InterPro" id="IPR014774">
    <property type="entry name" value="KaiC-like_dom"/>
</dbReference>
<dbReference type="AlphaFoldDB" id="A0A1N5WW05"/>
<dbReference type="PANTHER" id="PTHR43637">
    <property type="entry name" value="UPF0273 PROTEIN TM_0370"/>
    <property type="match status" value="1"/>
</dbReference>
<gene>
    <name evidence="6" type="ORF">CPM_1947</name>
    <name evidence="5" type="ORF">CSP5_2015</name>
</gene>
<dbReference type="KEGG" id="cdiv:CPM_1947"/>
<reference evidence="6" key="3">
    <citation type="submission" date="2016-06" db="EMBL/GenBank/DDBJ databases">
        <authorList>
            <person name="Olsen C.W."/>
            <person name="Carey S."/>
            <person name="Hinshaw L."/>
            <person name="Karasin A.I."/>
        </authorList>
    </citation>
    <scope>NUCLEOTIDE SEQUENCE [LARGE SCALE GENOMIC DNA]</scope>
    <source>
        <strain evidence="6">PM4</strain>
    </source>
</reference>
<evidence type="ECO:0000256" key="2">
    <source>
        <dbReference type="ARBA" id="ARBA00022840"/>
    </source>
</evidence>
<dbReference type="Proteomes" id="UP000187822">
    <property type="component" value="Chromosome I"/>
</dbReference>
<reference evidence="7" key="2">
    <citation type="submission" date="2016-06" db="EMBL/GenBank/DDBJ databases">
        <authorList>
            <person name="Toshchakov V.S."/>
        </authorList>
    </citation>
    <scope>NUCLEOTIDE SEQUENCE [LARGE SCALE GENOMIC DNA]</scope>
    <source>
        <strain>PM4 (JCM 30641</strain>
        <strain evidence="7">\VKM B-2940)</strain>
    </source>
</reference>
<protein>
    <submittedName>
        <fullName evidence="5">KaiC family protein</fullName>
    </submittedName>
</protein>
<keyword evidence="2" id="KW-0067">ATP-binding</keyword>
<dbReference type="GO" id="GO:0005524">
    <property type="term" value="F:ATP binding"/>
    <property type="evidence" value="ECO:0007669"/>
    <property type="project" value="UniProtKB-KW"/>
</dbReference>
<evidence type="ECO:0000313" key="7">
    <source>
        <dbReference type="Proteomes" id="UP000187822"/>
    </source>
</evidence>
<dbReference type="Pfam" id="PF06745">
    <property type="entry name" value="ATPase"/>
    <property type="match status" value="1"/>
</dbReference>
<dbReference type="STRING" id="1673428.CPM_1947"/>
<dbReference type="Gene3D" id="3.40.50.300">
    <property type="entry name" value="P-loop containing nucleotide triphosphate hydrolases"/>
    <property type="match status" value="1"/>
</dbReference>
<dbReference type="SUPFAM" id="SSF52540">
    <property type="entry name" value="P-loop containing nucleoside triphosphate hydrolases"/>
    <property type="match status" value="1"/>
</dbReference>
<proteinExistence type="predicted"/>
<feature type="coiled-coil region" evidence="3">
    <location>
        <begin position="3"/>
        <end position="44"/>
    </location>
</feature>
<dbReference type="EMBL" id="LT671858">
    <property type="protein sequence ID" value="SIM89313.1"/>
    <property type="molecule type" value="Genomic_DNA"/>
</dbReference>
<dbReference type="GeneID" id="41589247"/>
<evidence type="ECO:0000259" key="4">
    <source>
        <dbReference type="Pfam" id="PF06745"/>
    </source>
</evidence>
<reference evidence="5 8" key="1">
    <citation type="submission" date="2016-04" db="EMBL/GenBank/DDBJ databases">
        <authorList>
            <person name="Evans L.H."/>
            <person name="Alamgir A."/>
            <person name="Owens N."/>
            <person name="Weber N.D."/>
            <person name="Virtaneva K."/>
            <person name="Barbian K."/>
            <person name="Babar A."/>
            <person name="Rosenke K."/>
        </authorList>
    </citation>
    <scope>NUCLEOTIDE SEQUENCE [LARGE SCALE GENOMIC DNA]</scope>
    <source>
        <strain evidence="5">S5</strain>
        <strain evidence="8">S5(T) (JCM 30642 \VKM B-2941)</strain>
    </source>
</reference>
<evidence type="ECO:0000256" key="3">
    <source>
        <dbReference type="SAM" id="Coils"/>
    </source>
</evidence>
<feature type="domain" description="KaiC-like" evidence="4">
    <location>
        <begin position="76"/>
        <end position="281"/>
    </location>
</feature>
<dbReference type="RefSeq" id="WP_077076744.1">
    <property type="nucleotide sequence ID" value="NZ_LT671858.1"/>
</dbReference>
<dbReference type="InterPro" id="IPR027417">
    <property type="entry name" value="P-loop_NTPase"/>
</dbReference>
<accession>A0A1N5WW05</accession>
<dbReference type="OrthoDB" id="27015at2157"/>